<dbReference type="Gene3D" id="1.10.238.10">
    <property type="entry name" value="EF-hand"/>
    <property type="match status" value="1"/>
</dbReference>
<name>A0A8S1BJT2_ARCPL</name>
<proteinExistence type="predicted"/>
<sequence>NESQKAAIHITREKKVDIAKKQSSRNVYQCHIIGPRSCGKTSICRSFLGIAHKEKYLVLKEIPITRVSDPLQPHEVNCDVACLVYDVAASRSLNISLGFILNTLPRVISLF</sequence>
<protein>
    <submittedName>
        <fullName evidence="1">Uncharacterized protein</fullName>
    </submittedName>
</protein>
<feature type="non-terminal residue" evidence="1">
    <location>
        <position position="1"/>
    </location>
</feature>
<organism evidence="1 2">
    <name type="scientific">Arctia plantaginis</name>
    <name type="common">Wood tiger moth</name>
    <name type="synonym">Phalaena plantaginis</name>
    <dbReference type="NCBI Taxonomy" id="874455"/>
    <lineage>
        <taxon>Eukaryota</taxon>
        <taxon>Metazoa</taxon>
        <taxon>Ecdysozoa</taxon>
        <taxon>Arthropoda</taxon>
        <taxon>Hexapoda</taxon>
        <taxon>Insecta</taxon>
        <taxon>Pterygota</taxon>
        <taxon>Neoptera</taxon>
        <taxon>Endopterygota</taxon>
        <taxon>Lepidoptera</taxon>
        <taxon>Glossata</taxon>
        <taxon>Ditrysia</taxon>
        <taxon>Noctuoidea</taxon>
        <taxon>Erebidae</taxon>
        <taxon>Arctiinae</taxon>
        <taxon>Arctia</taxon>
    </lineage>
</organism>
<dbReference type="Proteomes" id="UP000494256">
    <property type="component" value="Unassembled WGS sequence"/>
</dbReference>
<evidence type="ECO:0000313" key="2">
    <source>
        <dbReference type="Proteomes" id="UP000494256"/>
    </source>
</evidence>
<dbReference type="EMBL" id="CADEBD010000754">
    <property type="protein sequence ID" value="CAB3260057.1"/>
    <property type="molecule type" value="Genomic_DNA"/>
</dbReference>
<dbReference type="InterPro" id="IPR027417">
    <property type="entry name" value="P-loop_NTPase"/>
</dbReference>
<gene>
    <name evidence="1" type="ORF">APLA_LOCUS16911</name>
</gene>
<dbReference type="OrthoDB" id="6159439at2759"/>
<reference evidence="1 2" key="1">
    <citation type="submission" date="2020-04" db="EMBL/GenBank/DDBJ databases">
        <authorList>
            <person name="Wallbank WR R."/>
            <person name="Pardo Diaz C."/>
            <person name="Kozak K."/>
            <person name="Martin S."/>
            <person name="Jiggins C."/>
            <person name="Moest M."/>
            <person name="Warren A I."/>
            <person name="Byers J.R.P. K."/>
            <person name="Montejo-Kovacevich G."/>
            <person name="Yen C E."/>
        </authorList>
    </citation>
    <scope>NUCLEOTIDE SEQUENCE [LARGE SCALE GENOMIC DNA]</scope>
</reference>
<dbReference type="SUPFAM" id="SSF52540">
    <property type="entry name" value="P-loop containing nucleoside triphosphate hydrolases"/>
    <property type="match status" value="1"/>
</dbReference>
<evidence type="ECO:0000313" key="1">
    <source>
        <dbReference type="EMBL" id="CAB3260057.1"/>
    </source>
</evidence>
<dbReference type="AlphaFoldDB" id="A0A8S1BJT2"/>
<comment type="caution">
    <text evidence="1">The sequence shown here is derived from an EMBL/GenBank/DDBJ whole genome shotgun (WGS) entry which is preliminary data.</text>
</comment>
<accession>A0A8S1BJT2</accession>